<organism evidence="2 3">
    <name type="scientific">Escherichia phage Paul</name>
    <dbReference type="NCBI Taxonomy" id="2589659"/>
    <lineage>
        <taxon>Viruses</taxon>
        <taxon>Duplodnaviria</taxon>
        <taxon>Heunggongvirae</taxon>
        <taxon>Uroviricota</taxon>
        <taxon>Caudoviricetes</taxon>
        <taxon>Mktvariviridae</taxon>
        <taxon>Gordonclarkvirinae</taxon>
        <taxon>Kuravirus</taxon>
        <taxon>Kuravirus paul</taxon>
    </lineage>
</organism>
<name>A0A5B9N1T3_9CAUD</name>
<evidence type="ECO:0000313" key="3">
    <source>
        <dbReference type="Proteomes" id="UP000323499"/>
    </source>
</evidence>
<accession>A0A5B9N1T3</accession>
<evidence type="ECO:0000256" key="1">
    <source>
        <dbReference type="SAM" id="MobiDB-lite"/>
    </source>
</evidence>
<gene>
    <name evidence="2" type="ORF">CPT_Paul_001</name>
</gene>
<proteinExistence type="predicted"/>
<feature type="region of interest" description="Disordered" evidence="1">
    <location>
        <begin position="1"/>
        <end position="34"/>
    </location>
</feature>
<sequence length="103" mass="12266">MNVEKEGKGIANNPFLNEDSPLLGNTREAASPTRSNQNFKLLYIRLRENLMNLIKVFRRMKCKHNYYLLRKAYGDERIHGLYLSTWRCRECGKLRFSTWVDRP</sequence>
<dbReference type="Proteomes" id="UP000323499">
    <property type="component" value="Segment"/>
</dbReference>
<dbReference type="EMBL" id="MN045231">
    <property type="protein sequence ID" value="QEG08097.1"/>
    <property type="molecule type" value="Genomic_DNA"/>
</dbReference>
<protein>
    <submittedName>
        <fullName evidence="2">Uncharacterized protein</fullName>
    </submittedName>
</protein>
<keyword evidence="3" id="KW-1185">Reference proteome</keyword>
<reference evidence="3" key="1">
    <citation type="submission" date="2019-06" db="EMBL/GenBank/DDBJ databases">
        <title>Complete Genome Sequence of Escherichia coli Phage Paul.</title>
        <authorList>
            <person name="Holt A."/>
            <person name="Saldana R."/>
            <person name="Moreland R."/>
            <person name="Gill J.J."/>
            <person name="Liu M."/>
            <person name="Ramsey J."/>
        </authorList>
    </citation>
    <scope>NUCLEOTIDE SEQUENCE [LARGE SCALE GENOMIC DNA]</scope>
</reference>
<evidence type="ECO:0000313" key="2">
    <source>
        <dbReference type="EMBL" id="QEG08097.1"/>
    </source>
</evidence>